<gene>
    <name evidence="1" type="primary">RvY_17918-1</name>
    <name evidence="1" type="synonym">RvY_17918.1</name>
    <name evidence="1" type="ORF">RvY_17918</name>
</gene>
<dbReference type="EMBL" id="BDGG01000017">
    <property type="protein sequence ID" value="GAV08187.1"/>
    <property type="molecule type" value="Genomic_DNA"/>
</dbReference>
<evidence type="ECO:0000313" key="1">
    <source>
        <dbReference type="EMBL" id="GAV08187.1"/>
    </source>
</evidence>
<comment type="caution">
    <text evidence="1">The sequence shown here is derived from an EMBL/GenBank/DDBJ whole genome shotgun (WGS) entry which is preliminary data.</text>
</comment>
<dbReference type="Proteomes" id="UP000186922">
    <property type="component" value="Unassembled WGS sequence"/>
</dbReference>
<reference evidence="1 2" key="1">
    <citation type="journal article" date="2016" name="Nat. Commun.">
        <title>Extremotolerant tardigrade genome and improved radiotolerance of human cultured cells by tardigrade-unique protein.</title>
        <authorList>
            <person name="Hashimoto T."/>
            <person name="Horikawa D.D."/>
            <person name="Saito Y."/>
            <person name="Kuwahara H."/>
            <person name="Kozuka-Hata H."/>
            <person name="Shin-I T."/>
            <person name="Minakuchi Y."/>
            <person name="Ohishi K."/>
            <person name="Motoyama A."/>
            <person name="Aizu T."/>
            <person name="Enomoto A."/>
            <person name="Kondo K."/>
            <person name="Tanaka S."/>
            <person name="Hara Y."/>
            <person name="Koshikawa S."/>
            <person name="Sagara H."/>
            <person name="Miura T."/>
            <person name="Yokobori S."/>
            <person name="Miyagawa K."/>
            <person name="Suzuki Y."/>
            <person name="Kubo T."/>
            <person name="Oyama M."/>
            <person name="Kohara Y."/>
            <person name="Fujiyama A."/>
            <person name="Arakawa K."/>
            <person name="Katayama T."/>
            <person name="Toyoda A."/>
            <person name="Kunieda T."/>
        </authorList>
    </citation>
    <scope>NUCLEOTIDE SEQUENCE [LARGE SCALE GENOMIC DNA]</scope>
    <source>
        <strain evidence="1 2">YOKOZUNA-1</strain>
    </source>
</reference>
<keyword evidence="2" id="KW-1185">Reference proteome</keyword>
<proteinExistence type="predicted"/>
<protein>
    <submittedName>
        <fullName evidence="1">Uncharacterized protein</fullName>
    </submittedName>
</protein>
<organism evidence="1 2">
    <name type="scientific">Ramazzottius varieornatus</name>
    <name type="common">Water bear</name>
    <name type="synonym">Tardigrade</name>
    <dbReference type="NCBI Taxonomy" id="947166"/>
    <lineage>
        <taxon>Eukaryota</taxon>
        <taxon>Metazoa</taxon>
        <taxon>Ecdysozoa</taxon>
        <taxon>Tardigrada</taxon>
        <taxon>Eutardigrada</taxon>
        <taxon>Parachela</taxon>
        <taxon>Hypsibioidea</taxon>
        <taxon>Ramazzottiidae</taxon>
        <taxon>Ramazzottius</taxon>
    </lineage>
</organism>
<evidence type="ECO:0000313" key="2">
    <source>
        <dbReference type="Proteomes" id="UP000186922"/>
    </source>
</evidence>
<accession>A0A1D1W3W8</accession>
<dbReference type="AlphaFoldDB" id="A0A1D1W3W8"/>
<sequence length="55" mass="6334">MTKWKRTIVNDNDDKAVHNQTGDLRQKNGDDVAIKGRPCTRITNQSIQCYNQSEK</sequence>
<name>A0A1D1W3W8_RAMVA</name>